<name>A0A7E4V2J1_PANRE</name>
<evidence type="ECO:0000313" key="2">
    <source>
        <dbReference type="WBParaSite" id="Pan_g15852.t1"/>
    </source>
</evidence>
<dbReference type="Proteomes" id="UP000492821">
    <property type="component" value="Unassembled WGS sequence"/>
</dbReference>
<proteinExistence type="predicted"/>
<sequence>MGKGLKLPLNCRRCHSAPETLAHVMGTCSKNNGLINQRHNQVLDLVKKTAGRQKDPKANLQIEPTIKTASGNFRPDLLYVTEKEIHVIDVTCPIEGGQNMQDSRTGKLQKYEPLRQHLEETHGKKATVQTIVIGMLGAWDPENFTTLTSLDIPRHRQVTLARRSIEASIDGTRRIYATHVRKA</sequence>
<evidence type="ECO:0000313" key="1">
    <source>
        <dbReference type="Proteomes" id="UP000492821"/>
    </source>
</evidence>
<keyword evidence="1" id="KW-1185">Reference proteome</keyword>
<dbReference type="AlphaFoldDB" id="A0A7E4V2J1"/>
<protein>
    <submittedName>
        <fullName evidence="2">Reverse transcriptase</fullName>
    </submittedName>
</protein>
<accession>A0A7E4V2J1</accession>
<reference evidence="2" key="2">
    <citation type="submission" date="2020-10" db="UniProtKB">
        <authorList>
            <consortium name="WormBaseParasite"/>
        </authorList>
    </citation>
    <scope>IDENTIFICATION</scope>
</reference>
<organism evidence="1 2">
    <name type="scientific">Panagrellus redivivus</name>
    <name type="common">Microworm</name>
    <dbReference type="NCBI Taxonomy" id="6233"/>
    <lineage>
        <taxon>Eukaryota</taxon>
        <taxon>Metazoa</taxon>
        <taxon>Ecdysozoa</taxon>
        <taxon>Nematoda</taxon>
        <taxon>Chromadorea</taxon>
        <taxon>Rhabditida</taxon>
        <taxon>Tylenchina</taxon>
        <taxon>Panagrolaimomorpha</taxon>
        <taxon>Panagrolaimoidea</taxon>
        <taxon>Panagrolaimidae</taxon>
        <taxon>Panagrellus</taxon>
    </lineage>
</organism>
<dbReference type="WBParaSite" id="Pan_g15852.t1">
    <property type="protein sequence ID" value="Pan_g15852.t1"/>
    <property type="gene ID" value="Pan_g15852"/>
</dbReference>
<reference evidence="1" key="1">
    <citation type="journal article" date="2013" name="Genetics">
        <title>The draft genome and transcriptome of Panagrellus redivivus are shaped by the harsh demands of a free-living lifestyle.</title>
        <authorList>
            <person name="Srinivasan J."/>
            <person name="Dillman A.R."/>
            <person name="Macchietto M.G."/>
            <person name="Heikkinen L."/>
            <person name="Lakso M."/>
            <person name="Fracchia K.M."/>
            <person name="Antoshechkin I."/>
            <person name="Mortazavi A."/>
            <person name="Wong G."/>
            <person name="Sternberg P.W."/>
        </authorList>
    </citation>
    <scope>NUCLEOTIDE SEQUENCE [LARGE SCALE GENOMIC DNA]</scope>
    <source>
        <strain evidence="1">MT8872</strain>
    </source>
</reference>